<evidence type="ECO:0000313" key="1">
    <source>
        <dbReference type="EMBL" id="OEJ67364.1"/>
    </source>
</evidence>
<organism evidence="1 2">
    <name type="scientific">Magnetovibrio blakemorei</name>
    <dbReference type="NCBI Taxonomy" id="28181"/>
    <lineage>
        <taxon>Bacteria</taxon>
        <taxon>Pseudomonadati</taxon>
        <taxon>Pseudomonadota</taxon>
        <taxon>Alphaproteobacteria</taxon>
        <taxon>Rhodospirillales</taxon>
        <taxon>Magnetovibrionaceae</taxon>
        <taxon>Magnetovibrio</taxon>
    </lineage>
</organism>
<proteinExistence type="predicted"/>
<reference evidence="2" key="1">
    <citation type="submission" date="2016-07" db="EMBL/GenBank/DDBJ databases">
        <authorList>
            <person name="Florea S."/>
            <person name="Webb J.S."/>
            <person name="Jaromczyk J."/>
            <person name="Schardl C.L."/>
        </authorList>
    </citation>
    <scope>NUCLEOTIDE SEQUENCE [LARGE SCALE GENOMIC DNA]</scope>
    <source>
        <strain evidence="2">MV-1</strain>
    </source>
</reference>
<gene>
    <name evidence="1" type="ORF">BEN30_09525</name>
</gene>
<evidence type="ECO:0000313" key="2">
    <source>
        <dbReference type="Proteomes" id="UP000095347"/>
    </source>
</evidence>
<accession>A0A1E5Q854</accession>
<comment type="caution">
    <text evidence="1">The sequence shown here is derived from an EMBL/GenBank/DDBJ whole genome shotgun (WGS) entry which is preliminary data.</text>
</comment>
<keyword evidence="2" id="KW-1185">Reference proteome</keyword>
<dbReference type="STRING" id="28181.BEN30_09525"/>
<dbReference type="EMBL" id="MCGG01000022">
    <property type="protein sequence ID" value="OEJ67364.1"/>
    <property type="molecule type" value="Genomic_DNA"/>
</dbReference>
<protein>
    <submittedName>
        <fullName evidence="1">Uncharacterized protein</fullName>
    </submittedName>
</protein>
<dbReference type="Proteomes" id="UP000095347">
    <property type="component" value="Unassembled WGS sequence"/>
</dbReference>
<dbReference type="AlphaFoldDB" id="A0A1E5Q854"/>
<sequence>MGLDSRVYYRCLADNIILLSTLLRQRIAWDGGPTNALNTMLCFAKGEAQFKMFILERVL</sequence>
<name>A0A1E5Q854_9PROT</name>